<organism evidence="2 3">
    <name type="scientific">Alligator mississippiensis</name>
    <name type="common">American alligator</name>
    <dbReference type="NCBI Taxonomy" id="8496"/>
    <lineage>
        <taxon>Eukaryota</taxon>
        <taxon>Metazoa</taxon>
        <taxon>Chordata</taxon>
        <taxon>Craniata</taxon>
        <taxon>Vertebrata</taxon>
        <taxon>Euteleostomi</taxon>
        <taxon>Archelosauria</taxon>
        <taxon>Archosauria</taxon>
        <taxon>Crocodylia</taxon>
        <taxon>Alligatoridae</taxon>
        <taxon>Alligatorinae</taxon>
        <taxon>Alligator</taxon>
    </lineage>
</organism>
<comment type="caution">
    <text evidence="2">The sequence shown here is derived from an EMBL/GenBank/DDBJ whole genome shotgun (WGS) entry which is preliminary data.</text>
</comment>
<name>A0A151MWI6_ALLMI</name>
<feature type="compositionally biased region" description="Low complexity" evidence="1">
    <location>
        <begin position="46"/>
        <end position="58"/>
    </location>
</feature>
<gene>
    <name evidence="2" type="ORF">Y1Q_0009714</name>
</gene>
<sequence>MRAHTTAPAITHTPLYAQTHTCTYLLTLAHIHTPLHTHGLHTFTHTHLYTPPTHPCTRTHTDGRIQRGGSGSDPTWGLVSESLKQEEMKVQQEPALLALHRQ</sequence>
<evidence type="ECO:0000313" key="2">
    <source>
        <dbReference type="EMBL" id="KYO28857.1"/>
    </source>
</evidence>
<protein>
    <submittedName>
        <fullName evidence="2">Uncharacterized protein</fullName>
    </submittedName>
</protein>
<proteinExistence type="predicted"/>
<dbReference type="AlphaFoldDB" id="A0A151MWI6"/>
<evidence type="ECO:0000256" key="1">
    <source>
        <dbReference type="SAM" id="MobiDB-lite"/>
    </source>
</evidence>
<feature type="region of interest" description="Disordered" evidence="1">
    <location>
        <begin position="46"/>
        <end position="74"/>
    </location>
</feature>
<dbReference type="Proteomes" id="UP000050525">
    <property type="component" value="Unassembled WGS sequence"/>
</dbReference>
<keyword evidence="3" id="KW-1185">Reference proteome</keyword>
<reference evidence="2 3" key="1">
    <citation type="journal article" date="2012" name="Genome Biol.">
        <title>Sequencing three crocodilian genomes to illuminate the evolution of archosaurs and amniotes.</title>
        <authorList>
            <person name="St John J.A."/>
            <person name="Braun E.L."/>
            <person name="Isberg S.R."/>
            <person name="Miles L.G."/>
            <person name="Chong A.Y."/>
            <person name="Gongora J."/>
            <person name="Dalzell P."/>
            <person name="Moran C."/>
            <person name="Bed'hom B."/>
            <person name="Abzhanov A."/>
            <person name="Burgess S.C."/>
            <person name="Cooksey A.M."/>
            <person name="Castoe T.A."/>
            <person name="Crawford N.G."/>
            <person name="Densmore L.D."/>
            <person name="Drew J.C."/>
            <person name="Edwards S.V."/>
            <person name="Faircloth B.C."/>
            <person name="Fujita M.K."/>
            <person name="Greenwold M.J."/>
            <person name="Hoffmann F.G."/>
            <person name="Howard J.M."/>
            <person name="Iguchi T."/>
            <person name="Janes D.E."/>
            <person name="Khan S.Y."/>
            <person name="Kohno S."/>
            <person name="de Koning A.J."/>
            <person name="Lance S.L."/>
            <person name="McCarthy F.M."/>
            <person name="McCormack J.E."/>
            <person name="Merchant M.E."/>
            <person name="Peterson D.G."/>
            <person name="Pollock D.D."/>
            <person name="Pourmand N."/>
            <person name="Raney B.J."/>
            <person name="Roessler K.A."/>
            <person name="Sanford J.R."/>
            <person name="Sawyer R.H."/>
            <person name="Schmidt C.J."/>
            <person name="Triplett E.W."/>
            <person name="Tuberville T.D."/>
            <person name="Venegas-Anaya M."/>
            <person name="Howard J.T."/>
            <person name="Jarvis E.D."/>
            <person name="Guillette L.J.Jr."/>
            <person name="Glenn T.C."/>
            <person name="Green R.E."/>
            <person name="Ray D.A."/>
        </authorList>
    </citation>
    <scope>NUCLEOTIDE SEQUENCE [LARGE SCALE GENOMIC DNA]</scope>
    <source>
        <strain evidence="2">KSC_2009_1</strain>
    </source>
</reference>
<evidence type="ECO:0000313" key="3">
    <source>
        <dbReference type="Proteomes" id="UP000050525"/>
    </source>
</evidence>
<accession>A0A151MWI6</accession>
<dbReference type="EMBL" id="AKHW03004724">
    <property type="protein sequence ID" value="KYO28857.1"/>
    <property type="molecule type" value="Genomic_DNA"/>
</dbReference>